<dbReference type="Proteomes" id="UP001501204">
    <property type="component" value="Unassembled WGS sequence"/>
</dbReference>
<gene>
    <name evidence="1" type="ORF">GCM10009767_07790</name>
</gene>
<sequence>MDSVTQFRAVVLISPIWVGKKPARTMKTTMRATDTQNTGFLVLSSAWSFGGAFVAPSARVSWDMVGSVSGRDWIVWAGSHGAAVP</sequence>
<evidence type="ECO:0000313" key="1">
    <source>
        <dbReference type="EMBL" id="GAA1751188.1"/>
    </source>
</evidence>
<evidence type="ECO:0000313" key="2">
    <source>
        <dbReference type="Proteomes" id="UP001501204"/>
    </source>
</evidence>
<name>A0ABN2K9H5_9MICC</name>
<organism evidence="1 2">
    <name type="scientific">Kocuria aegyptia</name>
    <dbReference type="NCBI Taxonomy" id="330943"/>
    <lineage>
        <taxon>Bacteria</taxon>
        <taxon>Bacillati</taxon>
        <taxon>Actinomycetota</taxon>
        <taxon>Actinomycetes</taxon>
        <taxon>Micrococcales</taxon>
        <taxon>Micrococcaceae</taxon>
        <taxon>Kocuria</taxon>
    </lineage>
</organism>
<dbReference type="EMBL" id="BAAAOA010000009">
    <property type="protein sequence ID" value="GAA1751188.1"/>
    <property type="molecule type" value="Genomic_DNA"/>
</dbReference>
<proteinExistence type="predicted"/>
<keyword evidence="2" id="KW-1185">Reference proteome</keyword>
<accession>A0ABN2K9H5</accession>
<protein>
    <submittedName>
        <fullName evidence="1">Uncharacterized protein</fullName>
    </submittedName>
</protein>
<reference evidence="1 2" key="1">
    <citation type="journal article" date="2019" name="Int. J. Syst. Evol. Microbiol.">
        <title>The Global Catalogue of Microorganisms (GCM) 10K type strain sequencing project: providing services to taxonomists for standard genome sequencing and annotation.</title>
        <authorList>
            <consortium name="The Broad Institute Genomics Platform"/>
            <consortium name="The Broad Institute Genome Sequencing Center for Infectious Disease"/>
            <person name="Wu L."/>
            <person name="Ma J."/>
        </authorList>
    </citation>
    <scope>NUCLEOTIDE SEQUENCE [LARGE SCALE GENOMIC DNA]</scope>
    <source>
        <strain evidence="1 2">JCM 14735</strain>
    </source>
</reference>
<comment type="caution">
    <text evidence="1">The sequence shown here is derived from an EMBL/GenBank/DDBJ whole genome shotgun (WGS) entry which is preliminary data.</text>
</comment>